<name>A0ABU5T5B3_9MICC</name>
<dbReference type="Gene3D" id="3.30.559.10">
    <property type="entry name" value="Chloramphenicol acetyltransferase-like domain"/>
    <property type="match status" value="1"/>
</dbReference>
<dbReference type="SUPFAM" id="SSF52777">
    <property type="entry name" value="CoA-dependent acyltransferases"/>
    <property type="match status" value="2"/>
</dbReference>
<organism evidence="1 2">
    <name type="scientific">Sinomonas terricola</name>
    <dbReference type="NCBI Taxonomy" id="3110330"/>
    <lineage>
        <taxon>Bacteria</taxon>
        <taxon>Bacillati</taxon>
        <taxon>Actinomycetota</taxon>
        <taxon>Actinomycetes</taxon>
        <taxon>Micrococcales</taxon>
        <taxon>Micrococcaceae</taxon>
        <taxon>Sinomonas</taxon>
    </lineage>
</organism>
<gene>
    <name evidence="1" type="ORF">SPF06_08315</name>
</gene>
<keyword evidence="2" id="KW-1185">Reference proteome</keyword>
<proteinExistence type="predicted"/>
<dbReference type="Gene3D" id="3.30.559.30">
    <property type="entry name" value="Nonribosomal peptide synthetase, condensation domain"/>
    <property type="match status" value="1"/>
</dbReference>
<dbReference type="Proteomes" id="UP001304769">
    <property type="component" value="Unassembled WGS sequence"/>
</dbReference>
<evidence type="ECO:0000313" key="2">
    <source>
        <dbReference type="Proteomes" id="UP001304769"/>
    </source>
</evidence>
<evidence type="ECO:0000313" key="1">
    <source>
        <dbReference type="EMBL" id="MEA5454722.1"/>
    </source>
</evidence>
<dbReference type="InterPro" id="IPR023213">
    <property type="entry name" value="CAT-like_dom_sf"/>
</dbReference>
<protein>
    <submittedName>
        <fullName evidence="1">Peptide synthetase</fullName>
    </submittedName>
</protein>
<dbReference type="EMBL" id="JAYGGQ010000005">
    <property type="protein sequence ID" value="MEA5454722.1"/>
    <property type="molecule type" value="Genomic_DNA"/>
</dbReference>
<sequence length="433" mass="46640">MALPQGSLSSFAVRAVPDPTRELPVSFDQGRHVGRGDRPGSWMAVSFRVTESLSRGVLAEAWREAIARHGTLRTVFSSDGVRVRLHEATVDDGVWREHDAASGTTTREALHALLDAECRPFAAPSYLLALVLPDPAEPDPRPVVVVASDHAHVDMWSLLILADEVRTRVEADGDGVAPASTAAAEPLPAAFVDHTRALAAMPEAPAQIIAHWREILRAGDGGMPVFPLPLGDVARPSPAVVEVRDVIDGDQLARLEERANALGVRILPLVLSELAQLFRDVADAPLRAVFPVHSRNEPRWRNSVGWYITNAVLDIADPAPASCAAAVAEALRLGAYPLAPIFDRIGDAREMPGMFALSWLDVRRLPLGIDPSLEPQFVSAVLPTDNIMIWFIANGDGLHLRCRYPDNAVARTSVGGWLDELTARIGAAAAQVS</sequence>
<comment type="caution">
    <text evidence="1">The sequence shown here is derived from an EMBL/GenBank/DDBJ whole genome shotgun (WGS) entry which is preliminary data.</text>
</comment>
<reference evidence="1 2" key="1">
    <citation type="submission" date="2023-12" db="EMBL/GenBank/DDBJ databases">
        <title>Sinomonas terricola sp. nov, isolated from litchi orchard soil in Guangdong, PR China.</title>
        <authorList>
            <person name="Jiaxin W."/>
            <person name="Yang Z."/>
            <person name="Honghui Z."/>
        </authorList>
    </citation>
    <scope>NUCLEOTIDE SEQUENCE [LARGE SCALE GENOMIC DNA]</scope>
    <source>
        <strain evidence="1 2">JGH33</strain>
    </source>
</reference>
<accession>A0ABU5T5B3</accession>